<name>Q39R61_GEOMG</name>
<dbReference type="AlphaFoldDB" id="Q39R61"/>
<evidence type="ECO:0000313" key="2">
    <source>
        <dbReference type="Proteomes" id="UP000007073"/>
    </source>
</evidence>
<dbReference type="Gene3D" id="3.40.50.300">
    <property type="entry name" value="P-loop containing nucleotide triphosphate hydrolases"/>
    <property type="match status" value="1"/>
</dbReference>
<keyword evidence="1" id="KW-0547">Nucleotide-binding</keyword>
<dbReference type="EMBL" id="CP000148">
    <property type="protein sequence ID" value="ABB33263.1"/>
    <property type="molecule type" value="Genomic_DNA"/>
</dbReference>
<dbReference type="InterPro" id="IPR008868">
    <property type="entry name" value="TniB"/>
</dbReference>
<dbReference type="STRING" id="269799.Gmet_3048"/>
<organism evidence="1 2">
    <name type="scientific">Geobacter metallireducens (strain ATCC 53774 / DSM 7210 / GS-15)</name>
    <dbReference type="NCBI Taxonomy" id="269799"/>
    <lineage>
        <taxon>Bacteria</taxon>
        <taxon>Pseudomonadati</taxon>
        <taxon>Thermodesulfobacteriota</taxon>
        <taxon>Desulfuromonadia</taxon>
        <taxon>Geobacterales</taxon>
        <taxon>Geobacteraceae</taxon>
        <taxon>Geobacter</taxon>
    </lineage>
</organism>
<sequence length="303" mass="34573">MTIDDKHVARLLPDAREMIGRSLEERIHYIHQDRWLPYPQADRLLSKFEMLLKMPRKIRPPSLLIVGDSHCGKSTLVRRFKDAHPPTDGLYESACPVFYLESCPPEPDEGRLYDEILTTLKVPFRYNDRPDKKLSEVIYQFEQIQVQMIILDEIGHALSGSVLKQRVLLNALKALHNKMHVPIVLVGTMEALYATSSDEQFASRFKAEHLPRWEYGNEFQRFLARLELTLPLSMASLLAAPELSKLVFERTESGCIGDFVDLINEATIMAINGGKEQITAEEIKGCDFTPSSKRQPPAERGLK</sequence>
<gene>
    <name evidence="1" type="ordered locus">Gmet_3048</name>
</gene>
<accession>Q39R61</accession>
<proteinExistence type="predicted"/>
<dbReference type="GO" id="GO:0005524">
    <property type="term" value="F:ATP binding"/>
    <property type="evidence" value="ECO:0007669"/>
    <property type="project" value="UniProtKB-KW"/>
</dbReference>
<dbReference type="eggNOG" id="COG2842">
    <property type="taxonomic scope" value="Bacteria"/>
</dbReference>
<dbReference type="HOGENOM" id="CLU_067529_2_0_7"/>
<keyword evidence="2" id="KW-1185">Reference proteome</keyword>
<dbReference type="KEGG" id="gme:Gmet_3048"/>
<dbReference type="Proteomes" id="UP000007073">
    <property type="component" value="Chromosome"/>
</dbReference>
<evidence type="ECO:0000313" key="1">
    <source>
        <dbReference type="EMBL" id="ABB33263.1"/>
    </source>
</evidence>
<reference evidence="1 2" key="2">
    <citation type="journal article" date="2009" name="BMC Microbiol.">
        <title>The genome sequence of Geobacter metallireducens: features of metabolism, physiology and regulation common and dissimilar to Geobacter sulfurreducens.</title>
        <authorList>
            <person name="Aklujkar M."/>
            <person name="Krushkal J."/>
            <person name="DiBartolo G."/>
            <person name="Lapidus A."/>
            <person name="Land M.L."/>
            <person name="Lovley D.R."/>
        </authorList>
    </citation>
    <scope>NUCLEOTIDE SEQUENCE [LARGE SCALE GENOMIC DNA]</scope>
    <source>
        <strain evidence="2">ATCC 53774 / DSM 7210 / GS-15</strain>
    </source>
</reference>
<dbReference type="Pfam" id="PF05621">
    <property type="entry name" value="TniB"/>
    <property type="match status" value="1"/>
</dbReference>
<protein>
    <submittedName>
        <fullName evidence="1">Transposition ATP-binding protein TniB</fullName>
    </submittedName>
</protein>
<keyword evidence="1" id="KW-0067">ATP-binding</keyword>
<dbReference type="InterPro" id="IPR027417">
    <property type="entry name" value="P-loop_NTPase"/>
</dbReference>
<dbReference type="SUPFAM" id="SSF52540">
    <property type="entry name" value="P-loop containing nucleoside triphosphate hydrolases"/>
    <property type="match status" value="1"/>
</dbReference>
<reference evidence="1 2" key="1">
    <citation type="submission" date="2005-10" db="EMBL/GenBank/DDBJ databases">
        <title>Complete sequence of Geobacter metallireducens GS-15.</title>
        <authorList>
            <consortium name="US DOE Joint Genome Institute"/>
            <person name="Copeland A."/>
            <person name="Lucas S."/>
            <person name="Lapidus A."/>
            <person name="Barry K."/>
            <person name="Detter J.C."/>
            <person name="Glavina T."/>
            <person name="Hammon N."/>
            <person name="Israni S."/>
            <person name="Pitluck S."/>
            <person name="Di Bartolo G."/>
            <person name="Chain P."/>
            <person name="Schmutz J."/>
            <person name="Larimer F."/>
            <person name="Land M."/>
            <person name="Kyrpides N."/>
            <person name="Ivanova N."/>
            <person name="Richardson P."/>
        </authorList>
    </citation>
    <scope>NUCLEOTIDE SEQUENCE [LARGE SCALE GENOMIC DNA]</scope>
    <source>
        <strain evidence="2">ATCC 53774 / DSM 7210 / GS-15</strain>
    </source>
</reference>
<dbReference type="RefSeq" id="WP_004513608.1">
    <property type="nucleotide sequence ID" value="NC_007517.1"/>
</dbReference>